<protein>
    <submittedName>
        <fullName evidence="1">Uncharacterized protein</fullName>
    </submittedName>
</protein>
<sequence>MMKITYVRYTVSYDRQTLYTKPKSESGDICVPNRPQYVRMHHPATAEFKPFTLTCAWIFPPDGKFSARLNERKI</sequence>
<gene>
    <name evidence="1" type="ORF">POT9AD_1014</name>
</gene>
<dbReference type="EMBL" id="LR130779">
    <property type="protein sequence ID" value="VDN62005.1"/>
    <property type="molecule type" value="Genomic_DNA"/>
</dbReference>
<accession>A0A653B0D7</accession>
<organism evidence="1">
    <name type="scientific">Ectopseudomonas oleovorans</name>
    <name type="common">Pseudomonas oleovorans</name>
    <dbReference type="NCBI Taxonomy" id="301"/>
    <lineage>
        <taxon>Bacteria</taxon>
        <taxon>Pseudomonadati</taxon>
        <taxon>Pseudomonadota</taxon>
        <taxon>Gammaproteobacteria</taxon>
        <taxon>Pseudomonadales</taxon>
        <taxon>Pseudomonadaceae</taxon>
        <taxon>Ectopseudomonas</taxon>
    </lineage>
</organism>
<evidence type="ECO:0000313" key="1">
    <source>
        <dbReference type="EMBL" id="VDN62005.1"/>
    </source>
</evidence>
<dbReference type="AlphaFoldDB" id="A0A653B0D7"/>
<reference evidence="1" key="1">
    <citation type="submission" date="2018-11" db="EMBL/GenBank/DDBJ databases">
        <authorList>
            <consortium name="Genoscope - CEA"/>
            <person name="William W."/>
        </authorList>
    </citation>
    <scope>NUCLEOTIDE SEQUENCE [LARGE SCALE GENOMIC DNA]</scope>
    <source>
        <strain evidence="1">T9AD</strain>
    </source>
</reference>
<proteinExistence type="predicted"/>
<name>A0A653B0D7_ECTOL</name>